<reference evidence="3 4" key="2">
    <citation type="submission" date="2016-08" db="EMBL/GenBank/DDBJ databases">
        <title>Pervasive Adenine N6-methylation of Active Genes in Fungi.</title>
        <authorList>
            <consortium name="DOE Joint Genome Institute"/>
            <person name="Mondo S.J."/>
            <person name="Dannebaum R.O."/>
            <person name="Kuo R.C."/>
            <person name="Labutti K."/>
            <person name="Haridas S."/>
            <person name="Kuo A."/>
            <person name="Salamov A."/>
            <person name="Ahrendt S.R."/>
            <person name="Lipzen A."/>
            <person name="Sullivan W."/>
            <person name="Andreopoulos W.B."/>
            <person name="Clum A."/>
            <person name="Lindquist E."/>
            <person name="Daum C."/>
            <person name="Ramamoorthy G.K."/>
            <person name="Gryganskyi A."/>
            <person name="Culley D."/>
            <person name="Magnuson J.K."/>
            <person name="James T.Y."/>
            <person name="O'Malley M.A."/>
            <person name="Stajich J.E."/>
            <person name="Spatafora J.W."/>
            <person name="Visel A."/>
            <person name="Grigoriev I.V."/>
        </authorList>
    </citation>
    <scope>NUCLEOTIDE SEQUENCE [LARGE SCALE GENOMIC DNA]</scope>
    <source>
        <strain evidence="4">finn</strain>
    </source>
</reference>
<dbReference type="PROSITE" id="PS50275">
    <property type="entry name" value="SAC"/>
    <property type="match status" value="1"/>
</dbReference>
<dbReference type="GO" id="GO:0005783">
    <property type="term" value="C:endoplasmic reticulum"/>
    <property type="evidence" value="ECO:0007669"/>
    <property type="project" value="TreeGrafter"/>
</dbReference>
<dbReference type="EMBL" id="MCFH01000020">
    <property type="protein sequence ID" value="ORX50742.1"/>
    <property type="molecule type" value="Genomic_DNA"/>
</dbReference>
<keyword evidence="1" id="KW-0812">Transmembrane</keyword>
<proteinExistence type="predicted"/>
<evidence type="ECO:0000313" key="3">
    <source>
        <dbReference type="EMBL" id="ORX50742.1"/>
    </source>
</evidence>
<gene>
    <name evidence="3" type="ORF">BCR36DRAFT_412238</name>
</gene>
<dbReference type="PANTHER" id="PTHR45662">
    <property type="entry name" value="PHOSPHATIDYLINOSITIDE PHOSPHATASE SAC1"/>
    <property type="match status" value="1"/>
</dbReference>
<accession>A0A1Y1VA25</accession>
<evidence type="ECO:0000256" key="1">
    <source>
        <dbReference type="SAM" id="Phobius"/>
    </source>
</evidence>
<dbReference type="OrthoDB" id="405996at2759"/>
<protein>
    <submittedName>
        <fullName evidence="3">Phosphatidylinositide phosphatase SAC1</fullName>
    </submittedName>
</protein>
<name>A0A1Y1VA25_9FUNG</name>
<reference evidence="3 4" key="1">
    <citation type="submission" date="2016-08" db="EMBL/GenBank/DDBJ databases">
        <title>Genomes of anaerobic fungi encode conserved fungal cellulosomes for biomass hydrolysis.</title>
        <authorList>
            <consortium name="DOE Joint Genome Institute"/>
            <person name="Haitjema C.H."/>
            <person name="Gilmore S.P."/>
            <person name="Henske J.K."/>
            <person name="Solomon K.V."/>
            <person name="De Groot R."/>
            <person name="Kuo A."/>
            <person name="Mondo S.J."/>
            <person name="Salamov A.A."/>
            <person name="Labutti K."/>
            <person name="Zhao Z."/>
            <person name="Chiniquy J."/>
            <person name="Barry K."/>
            <person name="Brewer H.M."/>
            <person name="Purvine S.O."/>
            <person name="Wright A.T."/>
            <person name="Boxma B."/>
            <person name="Van Alen T."/>
            <person name="Hackstein J.H."/>
            <person name="Baker S.E."/>
            <person name="Grigoriev I.V."/>
            <person name="O'Malley M.A."/>
        </authorList>
    </citation>
    <scope>NUCLEOTIDE SEQUENCE [LARGE SCALE GENOMIC DNA]</scope>
    <source>
        <strain evidence="4">finn</strain>
    </source>
</reference>
<dbReference type="PANTHER" id="PTHR45662:SF2">
    <property type="entry name" value="PHOSPHATIDYLINOSITOL-3-PHOSPHATASE SAC1"/>
    <property type="match status" value="1"/>
</dbReference>
<keyword evidence="4" id="KW-1185">Reference proteome</keyword>
<dbReference type="GO" id="GO:0043812">
    <property type="term" value="F:phosphatidylinositol-4-phosphate phosphatase activity"/>
    <property type="evidence" value="ECO:0007669"/>
    <property type="project" value="TreeGrafter"/>
</dbReference>
<keyword evidence="1" id="KW-0472">Membrane</keyword>
<feature type="transmembrane region" description="Helical" evidence="1">
    <location>
        <begin position="547"/>
        <end position="568"/>
    </location>
</feature>
<dbReference type="GO" id="GO:0046856">
    <property type="term" value="P:phosphatidylinositol dephosphorylation"/>
    <property type="evidence" value="ECO:0007669"/>
    <property type="project" value="TreeGrafter"/>
</dbReference>
<dbReference type="STRING" id="1754191.A0A1Y1VA25"/>
<feature type="transmembrane region" description="Helical" evidence="1">
    <location>
        <begin position="523"/>
        <end position="540"/>
    </location>
</feature>
<comment type="caution">
    <text evidence="3">The sequence shown here is derived from an EMBL/GenBank/DDBJ whole genome shotgun (WGS) entry which is preliminary data.</text>
</comment>
<organism evidence="3 4">
    <name type="scientific">Piromyces finnis</name>
    <dbReference type="NCBI Taxonomy" id="1754191"/>
    <lineage>
        <taxon>Eukaryota</taxon>
        <taxon>Fungi</taxon>
        <taxon>Fungi incertae sedis</taxon>
        <taxon>Chytridiomycota</taxon>
        <taxon>Chytridiomycota incertae sedis</taxon>
        <taxon>Neocallimastigomycetes</taxon>
        <taxon>Neocallimastigales</taxon>
        <taxon>Neocallimastigaceae</taxon>
        <taxon>Piromyces</taxon>
    </lineage>
</organism>
<evidence type="ECO:0000259" key="2">
    <source>
        <dbReference type="PROSITE" id="PS50275"/>
    </source>
</evidence>
<dbReference type="Pfam" id="PF02383">
    <property type="entry name" value="Syja_N"/>
    <property type="match status" value="1"/>
</dbReference>
<dbReference type="Proteomes" id="UP000193719">
    <property type="component" value="Unassembled WGS sequence"/>
</dbReference>
<dbReference type="AlphaFoldDB" id="A0A1Y1VA25"/>
<dbReference type="InterPro" id="IPR002013">
    <property type="entry name" value="SAC_dom"/>
</dbReference>
<keyword evidence="1" id="KW-1133">Transmembrane helix</keyword>
<evidence type="ECO:0000313" key="4">
    <source>
        <dbReference type="Proteomes" id="UP000193719"/>
    </source>
</evidence>
<sequence>MIHQNLNLHITNGSFIIEPQTNEKVKNNLIIEKSTGNVSLGEYTLGINSEKVIPIYGIFGTIQINSGTVLIVITEKEKIGEIYGTEIFKVKKVGIYPNTKNDSRLTQSQKNDDQVYLSMISEVFKQCNFYFSYQRDITHNAQIKFDVSAPIWSTADERFYWNQYMQKPIINLATQNPNAGFDDFILPVICGFCAIRPTAINNQPFVFAIISRRSRFRAGTRYNRRGIDDEGNVANYVETEQYVYLESSKQTYSYVQTRGSIPLYWQQIINVKYYPRLFIEPNISTKDSFRKHFQDQRNRYGGQIILNLINKHGYELHIGNEFAKQVEDLHDDRITYVHFDFHKECSKMRWHRISLLMDQIEDNLIKQGYYHVNENGQIVQEQTSVCRTNCMDCLDRTNVVQSVLAKRALNHQLRESGVLGPQQKVEDAPEFIFTFNNVWADNANAMSIQYSGTNALKTDFTRTGKRTKMGAMNDLQNSIVRYVKNNFKDGSRQDGFDFFLGNYVVNPSLPSPFINIKSPRAKFLPFALVGSIFMFFVSIFGRREFSASALVEILFWALLIVGVCQQIFSNGEDFVNKPSLIKPAYSAASHQYGGGAPIQLDDINIRKDKEK</sequence>
<feature type="domain" description="SAC" evidence="2">
    <location>
        <begin position="120"/>
        <end position="452"/>
    </location>
</feature>